<feature type="coiled-coil region" evidence="11">
    <location>
        <begin position="128"/>
        <end position="191"/>
    </location>
</feature>
<dbReference type="CDD" id="cd08875">
    <property type="entry name" value="START_ArGLABRA2_like"/>
    <property type="match status" value="1"/>
</dbReference>
<dbReference type="Gene3D" id="3.30.530.20">
    <property type="match status" value="1"/>
</dbReference>
<evidence type="ECO:0000256" key="8">
    <source>
        <dbReference type="ARBA" id="ARBA00023242"/>
    </source>
</evidence>
<dbReference type="GO" id="GO:0003677">
    <property type="term" value="F:DNA binding"/>
    <property type="evidence" value="ECO:0007669"/>
    <property type="project" value="UniProtKB-UniRule"/>
</dbReference>
<dbReference type="PANTHER" id="PTHR45654">
    <property type="entry name" value="HOMEOBOX-LEUCINE ZIPPER PROTEIN MERISTEM L1"/>
    <property type="match status" value="1"/>
</dbReference>
<keyword evidence="3" id="KW-0805">Transcription regulation</keyword>
<evidence type="ECO:0000313" key="15">
    <source>
        <dbReference type="EMBL" id="KAI5068520.1"/>
    </source>
</evidence>
<evidence type="ECO:0000313" key="16">
    <source>
        <dbReference type="Proteomes" id="UP000886520"/>
    </source>
</evidence>
<evidence type="ECO:0000256" key="7">
    <source>
        <dbReference type="ARBA" id="ARBA00023163"/>
    </source>
</evidence>
<dbReference type="SUPFAM" id="SSF46689">
    <property type="entry name" value="Homeodomain-like"/>
    <property type="match status" value="1"/>
</dbReference>
<evidence type="ECO:0000256" key="4">
    <source>
        <dbReference type="ARBA" id="ARBA00023054"/>
    </source>
</evidence>
<feature type="domain" description="Homeobox" evidence="13">
    <location>
        <begin position="69"/>
        <end position="129"/>
    </location>
</feature>
<comment type="subcellular location">
    <subcellularLocation>
        <location evidence="1 9 10">Nucleus</location>
    </subcellularLocation>
</comment>
<evidence type="ECO:0000259" key="13">
    <source>
        <dbReference type="PROSITE" id="PS50071"/>
    </source>
</evidence>
<evidence type="ECO:0000256" key="5">
    <source>
        <dbReference type="ARBA" id="ARBA00023125"/>
    </source>
</evidence>
<dbReference type="Pfam" id="PF01852">
    <property type="entry name" value="START"/>
    <property type="match status" value="1"/>
</dbReference>
<evidence type="ECO:0000256" key="12">
    <source>
        <dbReference type="SAM" id="MobiDB-lite"/>
    </source>
</evidence>
<dbReference type="PROSITE" id="PS00027">
    <property type="entry name" value="HOMEOBOX_1"/>
    <property type="match status" value="1"/>
</dbReference>
<dbReference type="InterPro" id="IPR057993">
    <property type="entry name" value="HD-Zip_IV_C"/>
</dbReference>
<proteinExistence type="inferred from homology"/>
<dbReference type="Pfam" id="PF25797">
    <property type="entry name" value="PDF2_C"/>
    <property type="match status" value="1"/>
</dbReference>
<dbReference type="InterPro" id="IPR042160">
    <property type="entry name" value="HD-Zip_IV"/>
</dbReference>
<evidence type="ECO:0000259" key="14">
    <source>
        <dbReference type="PROSITE" id="PS50848"/>
    </source>
</evidence>
<dbReference type="InterPro" id="IPR001356">
    <property type="entry name" value="HD"/>
</dbReference>
<reference evidence="15" key="1">
    <citation type="submission" date="2021-01" db="EMBL/GenBank/DDBJ databases">
        <title>Adiantum capillus-veneris genome.</title>
        <authorList>
            <person name="Fang Y."/>
            <person name="Liao Q."/>
        </authorList>
    </citation>
    <scope>NUCLEOTIDE SEQUENCE</scope>
    <source>
        <strain evidence="15">H3</strain>
        <tissue evidence="15">Leaf</tissue>
    </source>
</reference>
<dbReference type="InterPro" id="IPR009057">
    <property type="entry name" value="Homeodomain-like_sf"/>
</dbReference>
<dbReference type="SUPFAM" id="SSF55961">
    <property type="entry name" value="Bet v1-like"/>
    <property type="match status" value="2"/>
</dbReference>
<dbReference type="PROSITE" id="PS50071">
    <property type="entry name" value="HOMEOBOX_2"/>
    <property type="match status" value="1"/>
</dbReference>
<evidence type="ECO:0000256" key="2">
    <source>
        <dbReference type="ARBA" id="ARBA00006789"/>
    </source>
</evidence>
<comment type="similarity">
    <text evidence="2">Belongs to the HD-ZIP homeobox family. Class IV subfamily.</text>
</comment>
<dbReference type="SMART" id="SM00234">
    <property type="entry name" value="START"/>
    <property type="match status" value="1"/>
</dbReference>
<comment type="caution">
    <text evidence="15">The sequence shown here is derived from an EMBL/GenBank/DDBJ whole genome shotgun (WGS) entry which is preliminary data.</text>
</comment>
<organism evidence="15 16">
    <name type="scientific">Adiantum capillus-veneris</name>
    <name type="common">Maidenhair fern</name>
    <dbReference type="NCBI Taxonomy" id="13818"/>
    <lineage>
        <taxon>Eukaryota</taxon>
        <taxon>Viridiplantae</taxon>
        <taxon>Streptophyta</taxon>
        <taxon>Embryophyta</taxon>
        <taxon>Tracheophyta</taxon>
        <taxon>Polypodiopsida</taxon>
        <taxon>Polypodiidae</taxon>
        <taxon>Polypodiales</taxon>
        <taxon>Pteridineae</taxon>
        <taxon>Pteridaceae</taxon>
        <taxon>Vittarioideae</taxon>
        <taxon>Adiantum</taxon>
    </lineage>
</organism>
<dbReference type="InterPro" id="IPR002913">
    <property type="entry name" value="START_lipid-bd_dom"/>
</dbReference>
<keyword evidence="6 9" id="KW-0371">Homeobox</keyword>
<dbReference type="PROSITE" id="PS50848">
    <property type="entry name" value="START"/>
    <property type="match status" value="1"/>
</dbReference>
<evidence type="ECO:0000256" key="9">
    <source>
        <dbReference type="PROSITE-ProRule" id="PRU00108"/>
    </source>
</evidence>
<dbReference type="InterPro" id="IPR017970">
    <property type="entry name" value="Homeobox_CS"/>
</dbReference>
<keyword evidence="16" id="KW-1185">Reference proteome</keyword>
<protein>
    <submittedName>
        <fullName evidence="15">Uncharacterized protein</fullName>
    </submittedName>
</protein>
<sequence length="774" mass="84139">MSHKSSSLPEGPLILAQPVSLEAGQLNEASAESAKMLRNVRDQFDELESKSVSSDNQDGASADEQDGHRRGKKRYHRHTQRQIHEMERLFKECPHPDEKARLELSRELNLDPRQVKFWFQNKRTQMKAQQERHDNSYLRNENDKLKAENAALREAVRSVVCSKCGGPAANMQETTQDDQQIRLENAKLKEEVSRLTILAANRTCAPPVAAGGVSAPVAAPPPAAAASPPVSSTELGLNNIQAPIALSELAAAGPSVAEIATRPLCLTDSEKRMVVELAVSAMEELAQVAQAGEPLWVPAPSVTTCEILDDQKYLQRFPRVIGPTPLGLKVEATRETDLVYIDGSSLVETLMDVVRWADMFPAIICKAQTVEVLSTGVADPYDGAMQVIYTELQLPSPLVATREMYYLRYAKKVDHLWVVVDVAVDGLRGNPPPSLLRCRKRPSGCVIEDTNNGYSKVTWVEHVEVDDKGVHPSYQTLVSSGLAFGAQRWVATLQRQCERVATLLIPNGVASKNPLLPNSEGRKSLLKLAERMSNNFCAGVSASSNHTWITLSGTGGVSDECHVVIRKSVDDPGRPPGIVLSAATSFWLPVPPSRVFEFLRDERYRIEWDILSNMGVVEEIVHVPKGQDSGNCVSLLKVNAINSNQSNMLILQDCCTDKSCSLVIYAPVDVGAMGAVLNGSDPDVVLLLPSGFAILPDGNPLAPSPLLNKLSSKNNNHISTSDTCSGSLLTVAFQILVDHVPTAKLSLESVATVNNLISSTVVRIKGALSCDNLS</sequence>
<dbReference type="Gene3D" id="1.10.10.60">
    <property type="entry name" value="Homeodomain-like"/>
    <property type="match status" value="1"/>
</dbReference>
<evidence type="ECO:0000256" key="10">
    <source>
        <dbReference type="RuleBase" id="RU000682"/>
    </source>
</evidence>
<dbReference type="GO" id="GO:0005634">
    <property type="term" value="C:nucleus"/>
    <property type="evidence" value="ECO:0007669"/>
    <property type="project" value="UniProtKB-SubCell"/>
</dbReference>
<feature type="compositionally biased region" description="Basic residues" evidence="12">
    <location>
        <begin position="69"/>
        <end position="78"/>
    </location>
</feature>
<dbReference type="AlphaFoldDB" id="A0A9D4UIL3"/>
<dbReference type="Proteomes" id="UP000886520">
    <property type="component" value="Chromosome 16"/>
</dbReference>
<evidence type="ECO:0000256" key="3">
    <source>
        <dbReference type="ARBA" id="ARBA00023015"/>
    </source>
</evidence>
<accession>A0A9D4UIL3</accession>
<dbReference type="CDD" id="cd00086">
    <property type="entry name" value="homeodomain"/>
    <property type="match status" value="1"/>
</dbReference>
<keyword evidence="5 9" id="KW-0238">DNA-binding</keyword>
<dbReference type="EMBL" id="JABFUD020000016">
    <property type="protein sequence ID" value="KAI5068520.1"/>
    <property type="molecule type" value="Genomic_DNA"/>
</dbReference>
<dbReference type="GO" id="GO:0000981">
    <property type="term" value="F:DNA-binding transcription factor activity, RNA polymerase II-specific"/>
    <property type="evidence" value="ECO:0007669"/>
    <property type="project" value="InterPro"/>
</dbReference>
<keyword evidence="8 9" id="KW-0539">Nucleus</keyword>
<feature type="domain" description="START" evidence="14">
    <location>
        <begin position="267"/>
        <end position="502"/>
    </location>
</feature>
<keyword evidence="4 11" id="KW-0175">Coiled coil</keyword>
<keyword evidence="7" id="KW-0804">Transcription</keyword>
<dbReference type="FunFam" id="1.10.10.60:FF:000229">
    <property type="entry name" value="Homeobox-leucine zipper protein HDG1"/>
    <property type="match status" value="1"/>
</dbReference>
<dbReference type="OrthoDB" id="1705402at2759"/>
<feature type="compositionally biased region" description="Basic and acidic residues" evidence="12">
    <location>
        <begin position="40"/>
        <end position="49"/>
    </location>
</feature>
<feature type="DNA-binding region" description="Homeobox" evidence="9">
    <location>
        <begin position="71"/>
        <end position="130"/>
    </location>
</feature>
<feature type="region of interest" description="Disordered" evidence="12">
    <location>
        <begin position="40"/>
        <end position="78"/>
    </location>
</feature>
<evidence type="ECO:0000256" key="11">
    <source>
        <dbReference type="SAM" id="Coils"/>
    </source>
</evidence>
<feature type="compositionally biased region" description="Polar residues" evidence="12">
    <location>
        <begin position="50"/>
        <end position="59"/>
    </location>
</feature>
<dbReference type="GO" id="GO:0008289">
    <property type="term" value="F:lipid binding"/>
    <property type="evidence" value="ECO:0007669"/>
    <property type="project" value="InterPro"/>
</dbReference>
<name>A0A9D4UIL3_ADICA</name>
<evidence type="ECO:0000256" key="1">
    <source>
        <dbReference type="ARBA" id="ARBA00004123"/>
    </source>
</evidence>
<evidence type="ECO:0000256" key="6">
    <source>
        <dbReference type="ARBA" id="ARBA00023155"/>
    </source>
</evidence>
<dbReference type="SMART" id="SM00389">
    <property type="entry name" value="HOX"/>
    <property type="match status" value="1"/>
</dbReference>
<dbReference type="Pfam" id="PF00046">
    <property type="entry name" value="Homeodomain"/>
    <property type="match status" value="1"/>
</dbReference>
<dbReference type="InterPro" id="IPR023393">
    <property type="entry name" value="START-like_dom_sf"/>
</dbReference>
<dbReference type="PANTHER" id="PTHR45654:SF77">
    <property type="entry name" value="HOMEOBOX-LEUCINE ZIPPER PROTEIN MERISTEM L1"/>
    <property type="match status" value="1"/>
</dbReference>
<gene>
    <name evidence="15" type="ORF">GOP47_0016865</name>
</gene>